<reference evidence="2" key="1">
    <citation type="submission" date="2023-05" db="EMBL/GenBank/DDBJ databases">
        <title>Nepenthes gracilis genome sequencing.</title>
        <authorList>
            <person name="Fukushima K."/>
        </authorList>
    </citation>
    <scope>NUCLEOTIDE SEQUENCE</scope>
    <source>
        <strain evidence="2">SING2019-196</strain>
    </source>
</reference>
<keyword evidence="1" id="KW-1133">Transmembrane helix</keyword>
<sequence>MGCMEFPNMEKTVCSSCFPEFPKIWGGRLNAHGLRHHVCCFQIVHSPKLGNPNRKINASISSSSKYRTTASRNFLHCPFGVGYHDPPFLVIFYFISLLEFVFFMNSFRDCRFKFC</sequence>
<evidence type="ECO:0000256" key="1">
    <source>
        <dbReference type="SAM" id="Phobius"/>
    </source>
</evidence>
<keyword evidence="1" id="KW-0812">Transmembrane</keyword>
<evidence type="ECO:0000313" key="3">
    <source>
        <dbReference type="Proteomes" id="UP001279734"/>
    </source>
</evidence>
<keyword evidence="3" id="KW-1185">Reference proteome</keyword>
<name>A0AAD3S456_NEPGR</name>
<comment type="caution">
    <text evidence="2">The sequence shown here is derived from an EMBL/GenBank/DDBJ whole genome shotgun (WGS) entry which is preliminary data.</text>
</comment>
<feature type="transmembrane region" description="Helical" evidence="1">
    <location>
        <begin position="88"/>
        <end position="107"/>
    </location>
</feature>
<evidence type="ECO:0000313" key="2">
    <source>
        <dbReference type="EMBL" id="GMH03887.1"/>
    </source>
</evidence>
<organism evidence="2 3">
    <name type="scientific">Nepenthes gracilis</name>
    <name type="common">Slender pitcher plant</name>
    <dbReference type="NCBI Taxonomy" id="150966"/>
    <lineage>
        <taxon>Eukaryota</taxon>
        <taxon>Viridiplantae</taxon>
        <taxon>Streptophyta</taxon>
        <taxon>Embryophyta</taxon>
        <taxon>Tracheophyta</taxon>
        <taxon>Spermatophyta</taxon>
        <taxon>Magnoliopsida</taxon>
        <taxon>eudicotyledons</taxon>
        <taxon>Gunneridae</taxon>
        <taxon>Pentapetalae</taxon>
        <taxon>Caryophyllales</taxon>
        <taxon>Nepenthaceae</taxon>
        <taxon>Nepenthes</taxon>
    </lineage>
</organism>
<dbReference type="EMBL" id="BSYO01000004">
    <property type="protein sequence ID" value="GMH03887.1"/>
    <property type="molecule type" value="Genomic_DNA"/>
</dbReference>
<dbReference type="AlphaFoldDB" id="A0AAD3S456"/>
<accession>A0AAD3S456</accession>
<dbReference type="Proteomes" id="UP001279734">
    <property type="component" value="Unassembled WGS sequence"/>
</dbReference>
<gene>
    <name evidence="2" type="ORF">Nepgr_005726</name>
</gene>
<protein>
    <submittedName>
        <fullName evidence="2">Uncharacterized protein</fullName>
    </submittedName>
</protein>
<keyword evidence="1" id="KW-0472">Membrane</keyword>
<proteinExistence type="predicted"/>